<comment type="caution">
    <text evidence="1">The sequence shown here is derived from an EMBL/GenBank/DDBJ whole genome shotgun (WGS) entry which is preliminary data.</text>
</comment>
<gene>
    <name evidence="1" type="ORF">ML536_05165</name>
</gene>
<dbReference type="EMBL" id="JALAZD010000001">
    <property type="protein sequence ID" value="MCI0126211.1"/>
    <property type="molecule type" value="Genomic_DNA"/>
</dbReference>
<evidence type="ECO:0000313" key="2">
    <source>
        <dbReference type="Proteomes" id="UP001156140"/>
    </source>
</evidence>
<dbReference type="RefSeq" id="WP_035032561.1">
    <property type="nucleotide sequence ID" value="NZ_JAKETQ010000001.1"/>
</dbReference>
<organism evidence="1 2">
    <name type="scientific">Paradevosia shaoguanensis</name>
    <dbReference type="NCBI Taxonomy" id="1335043"/>
    <lineage>
        <taxon>Bacteria</taxon>
        <taxon>Pseudomonadati</taxon>
        <taxon>Pseudomonadota</taxon>
        <taxon>Alphaproteobacteria</taxon>
        <taxon>Hyphomicrobiales</taxon>
        <taxon>Devosiaceae</taxon>
        <taxon>Paradevosia</taxon>
    </lineage>
</organism>
<proteinExistence type="predicted"/>
<evidence type="ECO:0000313" key="1">
    <source>
        <dbReference type="EMBL" id="MCI0126211.1"/>
    </source>
</evidence>
<reference evidence="1" key="1">
    <citation type="submission" date="2022-03" db="EMBL/GenBank/DDBJ databases">
        <title>The complete genome sequence of a Methyloterrigena soli.</title>
        <authorList>
            <person name="Zi Z."/>
        </authorList>
    </citation>
    <scope>NUCLEOTIDE SEQUENCE</scope>
    <source>
        <strain evidence="1">M48</strain>
    </source>
</reference>
<accession>A0AA41QJS6</accession>
<dbReference type="AlphaFoldDB" id="A0AA41QJS6"/>
<name>A0AA41QJS6_9HYPH</name>
<keyword evidence="2" id="KW-1185">Reference proteome</keyword>
<sequence>MRFILKSAFWLVAAFLVIRPGVDLPAAAGSVTAQAMAAGQSAIVAQIEKTECTTLECVGGKALLSAAVKSTAQPQAVAPMQISSTVETAPVPRPRPAWLG</sequence>
<protein>
    <submittedName>
        <fullName evidence="1">Uncharacterized protein</fullName>
    </submittedName>
</protein>
<dbReference type="Proteomes" id="UP001156140">
    <property type="component" value="Unassembled WGS sequence"/>
</dbReference>